<gene>
    <name evidence="1" type="ORF">C8256_06840</name>
</gene>
<protein>
    <recommendedName>
        <fullName evidence="3">Chloramphenicol acetyltransferase</fullName>
    </recommendedName>
</protein>
<dbReference type="Proteomes" id="UP000240892">
    <property type="component" value="Unassembled WGS sequence"/>
</dbReference>
<organism evidence="1 2">
    <name type="scientific">Kluyvera genomosp. 2</name>
    <dbReference type="NCBI Taxonomy" id="2774054"/>
    <lineage>
        <taxon>Bacteria</taxon>
        <taxon>Pseudomonadati</taxon>
        <taxon>Pseudomonadota</taxon>
        <taxon>Gammaproteobacteria</taxon>
        <taxon>Enterobacterales</taxon>
        <taxon>Enterobacteriaceae</taxon>
        <taxon>Kluyvera</taxon>
    </lineage>
</organism>
<keyword evidence="2" id="KW-1185">Reference proteome</keyword>
<comment type="caution">
    <text evidence="1">The sequence shown here is derived from an EMBL/GenBank/DDBJ whole genome shotgun (WGS) entry which is preliminary data.</text>
</comment>
<proteinExistence type="predicted"/>
<reference evidence="1 2" key="1">
    <citation type="submission" date="2018-03" db="EMBL/GenBank/DDBJ databases">
        <title>First report of an OXA-48+CTX-M-M-producing Kluyvera ascorbata clone recovered from patients admitted in a University Hospital in Madrid, Spain.</title>
        <authorList>
            <person name="Hernandez-Garcia M."/>
            <person name="Leon-Sampedro R."/>
            <person name="Perez-Viso B."/>
            <person name="Morosini M.I."/>
            <person name="Lopez-Fresnena N."/>
            <person name="Coque T.M."/>
            <person name="Bonten M."/>
            <person name="Malhotra-Kumar S."/>
            <person name="Ruiz-Garbajosa P."/>
            <person name="Canton R."/>
        </authorList>
    </citation>
    <scope>NUCLEOTIDE SEQUENCE [LARGE SCALE GENOMIC DNA]</scope>
    <source>
        <strain evidence="1 2">KA2</strain>
    </source>
</reference>
<evidence type="ECO:0008006" key="3">
    <source>
        <dbReference type="Google" id="ProtNLM"/>
    </source>
</evidence>
<sequence>MNGKASEVSKKDNDAQANIPLLKYNLEAVKVNLVVVDVISDNIAKSDILKYQCRSIEKYTNFNRVYYISKNIKTLNNNYVIYETYQDFFEKVVLRISPKKEIFVFIDMNFFFLRNVNVSDFISNAGVPFTYITKQFKKDERLMDVLGQLLPGASVNFSSINNYCCIDNMQLVHYNDIAKDIDNNAFYLFDFLPVVNSLVGKDTVKATPVQYANLSYGYMEKFVWIKSVHGSKRCPLAITFNHAIKDKAGFDTFLNDIVPHESISENEIILDN</sequence>
<evidence type="ECO:0000313" key="1">
    <source>
        <dbReference type="EMBL" id="PSR47358.1"/>
    </source>
</evidence>
<dbReference type="EMBL" id="PYHO01000004">
    <property type="protein sequence ID" value="PSR47358.1"/>
    <property type="molecule type" value="Genomic_DNA"/>
</dbReference>
<dbReference type="RefSeq" id="WP_106925232.1">
    <property type="nucleotide sequence ID" value="NZ_CABMMU010000004.1"/>
</dbReference>
<dbReference type="AlphaFoldDB" id="A0A2T2Y4J0"/>
<accession>A0A2T2Y4J0</accession>
<name>A0A2T2Y4J0_9ENTR</name>
<evidence type="ECO:0000313" key="2">
    <source>
        <dbReference type="Proteomes" id="UP000240892"/>
    </source>
</evidence>